<proteinExistence type="predicted"/>
<dbReference type="Gene3D" id="3.60.40.10">
    <property type="entry name" value="PPM-type phosphatase domain"/>
    <property type="match status" value="1"/>
</dbReference>
<comment type="caution">
    <text evidence="2">The sequence shown here is derived from an EMBL/GenBank/DDBJ whole genome shotgun (WGS) entry which is preliminary data.</text>
</comment>
<evidence type="ECO:0000313" key="3">
    <source>
        <dbReference type="Proteomes" id="UP001528823"/>
    </source>
</evidence>
<organism evidence="2 3">
    <name type="scientific">Spartinivicinus poritis</name>
    <dbReference type="NCBI Taxonomy" id="2994640"/>
    <lineage>
        <taxon>Bacteria</taxon>
        <taxon>Pseudomonadati</taxon>
        <taxon>Pseudomonadota</taxon>
        <taxon>Gammaproteobacteria</taxon>
        <taxon>Oceanospirillales</taxon>
        <taxon>Zooshikellaceae</taxon>
        <taxon>Spartinivicinus</taxon>
    </lineage>
</organism>
<dbReference type="PANTHER" id="PTHR13832:SF827">
    <property type="entry name" value="PROTEIN PHOSPHATASE 1L"/>
    <property type="match status" value="1"/>
</dbReference>
<evidence type="ECO:0000313" key="2">
    <source>
        <dbReference type="EMBL" id="MDE1465477.1"/>
    </source>
</evidence>
<dbReference type="InterPro" id="IPR015655">
    <property type="entry name" value="PP2C"/>
</dbReference>
<dbReference type="SMART" id="SM00331">
    <property type="entry name" value="PP2C_SIG"/>
    <property type="match status" value="1"/>
</dbReference>
<dbReference type="SMART" id="SM00332">
    <property type="entry name" value="PP2Cc"/>
    <property type="match status" value="1"/>
</dbReference>
<dbReference type="PROSITE" id="PS51746">
    <property type="entry name" value="PPM_2"/>
    <property type="match status" value="1"/>
</dbReference>
<dbReference type="SUPFAM" id="SSF81606">
    <property type="entry name" value="PP2C-like"/>
    <property type="match status" value="1"/>
</dbReference>
<keyword evidence="3" id="KW-1185">Reference proteome</keyword>
<protein>
    <submittedName>
        <fullName evidence="2">Protein phosphatase 2C domain-containing protein</fullName>
    </submittedName>
</protein>
<dbReference type="RefSeq" id="WP_274691784.1">
    <property type="nucleotide sequence ID" value="NZ_JAPMOU010000065.1"/>
</dbReference>
<dbReference type="Pfam" id="PF13672">
    <property type="entry name" value="PP2C_2"/>
    <property type="match status" value="1"/>
</dbReference>
<dbReference type="Proteomes" id="UP001528823">
    <property type="component" value="Unassembled WGS sequence"/>
</dbReference>
<dbReference type="PANTHER" id="PTHR13832">
    <property type="entry name" value="PROTEIN PHOSPHATASE 2C"/>
    <property type="match status" value="1"/>
</dbReference>
<accession>A0ABT5UIX1</accession>
<sequence>MPCKLRFQSAADTHPGNVRAINEDAYYSGEENNIWAIADGMGGHYAGDVASRLIVESLAKLPLANSLDEGIEQIVTSLKEVNRRLQEDITIKPGNHIIGSTVVVAFLFENECACLWAGDSRLYVYRGDKIYQVSHDHSVVQEMVDNGIISAEEAITHPQSNVITRAVGTETDLKVDVNVFDLEPGDRLLLCSDGLYGELPAIAIKEALEHETPEVCVTALIEQTIAGRAKDNVTVSVIDVYEEMSIEDEF</sequence>
<reference evidence="2 3" key="1">
    <citation type="submission" date="2022-11" db="EMBL/GenBank/DDBJ databases">
        <title>Spartinivicinus poritis sp. nov., isolated from scleractinian coral Porites lutea.</title>
        <authorList>
            <person name="Zhang G."/>
            <person name="Cai L."/>
            <person name="Wei Q."/>
        </authorList>
    </citation>
    <scope>NUCLEOTIDE SEQUENCE [LARGE SCALE GENOMIC DNA]</scope>
    <source>
        <strain evidence="2 3">A2-2</strain>
    </source>
</reference>
<dbReference type="InterPro" id="IPR036457">
    <property type="entry name" value="PPM-type-like_dom_sf"/>
</dbReference>
<gene>
    <name evidence="2" type="ORF">ORQ98_26300</name>
</gene>
<dbReference type="CDD" id="cd00143">
    <property type="entry name" value="PP2Cc"/>
    <property type="match status" value="1"/>
</dbReference>
<dbReference type="EMBL" id="JAPMOU010000065">
    <property type="protein sequence ID" value="MDE1465477.1"/>
    <property type="molecule type" value="Genomic_DNA"/>
</dbReference>
<evidence type="ECO:0000259" key="1">
    <source>
        <dbReference type="PROSITE" id="PS51746"/>
    </source>
</evidence>
<name>A0ABT5UIX1_9GAMM</name>
<dbReference type="InterPro" id="IPR001932">
    <property type="entry name" value="PPM-type_phosphatase-like_dom"/>
</dbReference>
<feature type="domain" description="PPM-type phosphatase" evidence="1">
    <location>
        <begin position="6"/>
        <end position="240"/>
    </location>
</feature>